<dbReference type="InterPro" id="IPR014710">
    <property type="entry name" value="RmlC-like_jellyroll"/>
</dbReference>
<reference evidence="6" key="1">
    <citation type="submission" date="2016-10" db="EMBL/GenBank/DDBJ databases">
        <authorList>
            <person name="Varghese N."/>
            <person name="Submissions S."/>
        </authorList>
    </citation>
    <scope>NUCLEOTIDE SEQUENCE [LARGE SCALE GENOMIC DNA]</scope>
    <source>
        <strain evidence="6">JS21-1</strain>
    </source>
</reference>
<gene>
    <name evidence="5" type="ORF">SAMN05216382_0837</name>
</gene>
<proteinExistence type="predicted"/>
<dbReference type="EMBL" id="FNZZ01000001">
    <property type="protein sequence ID" value="SEK64496.1"/>
    <property type="molecule type" value="Genomic_DNA"/>
</dbReference>
<dbReference type="InterPro" id="IPR018490">
    <property type="entry name" value="cNMP-bd_dom_sf"/>
</dbReference>
<accession>A0A1H7IPW8</accession>
<name>A0A1H7IPW8_9SPHN</name>
<dbReference type="CDD" id="cd00038">
    <property type="entry name" value="CAP_ED"/>
    <property type="match status" value="1"/>
</dbReference>
<dbReference type="Gene3D" id="1.10.10.10">
    <property type="entry name" value="Winged helix-like DNA-binding domain superfamily/Winged helix DNA-binding domain"/>
    <property type="match status" value="1"/>
</dbReference>
<evidence type="ECO:0000259" key="4">
    <source>
        <dbReference type="PROSITE" id="PS51063"/>
    </source>
</evidence>
<dbReference type="Gene3D" id="2.60.120.10">
    <property type="entry name" value="Jelly Rolls"/>
    <property type="match status" value="1"/>
</dbReference>
<dbReference type="InterPro" id="IPR036388">
    <property type="entry name" value="WH-like_DNA-bd_sf"/>
</dbReference>
<dbReference type="OrthoDB" id="6155297at2"/>
<keyword evidence="3" id="KW-0804">Transcription</keyword>
<evidence type="ECO:0000313" key="5">
    <source>
        <dbReference type="EMBL" id="SEK64496.1"/>
    </source>
</evidence>
<dbReference type="GO" id="GO:0003677">
    <property type="term" value="F:DNA binding"/>
    <property type="evidence" value="ECO:0007669"/>
    <property type="project" value="UniProtKB-KW"/>
</dbReference>
<dbReference type="Pfam" id="PF13545">
    <property type="entry name" value="HTH_Crp_2"/>
    <property type="match status" value="1"/>
</dbReference>
<dbReference type="AlphaFoldDB" id="A0A1H7IPW8"/>
<keyword evidence="5" id="KW-0808">Transferase</keyword>
<feature type="domain" description="HTH crp-type" evidence="4">
    <location>
        <begin position="146"/>
        <end position="220"/>
    </location>
</feature>
<keyword evidence="2" id="KW-0238">DNA-binding</keyword>
<evidence type="ECO:0000256" key="1">
    <source>
        <dbReference type="ARBA" id="ARBA00023015"/>
    </source>
</evidence>
<evidence type="ECO:0000256" key="2">
    <source>
        <dbReference type="ARBA" id="ARBA00023125"/>
    </source>
</evidence>
<dbReference type="GO" id="GO:0006355">
    <property type="term" value="P:regulation of DNA-templated transcription"/>
    <property type="evidence" value="ECO:0007669"/>
    <property type="project" value="InterPro"/>
</dbReference>
<dbReference type="GO" id="GO:0016301">
    <property type="term" value="F:kinase activity"/>
    <property type="evidence" value="ECO:0007669"/>
    <property type="project" value="UniProtKB-KW"/>
</dbReference>
<evidence type="ECO:0000313" key="6">
    <source>
        <dbReference type="Proteomes" id="UP000199214"/>
    </source>
</evidence>
<organism evidence="5 6">
    <name type="scientific">Sphingomonas palmae</name>
    <dbReference type="NCBI Taxonomy" id="1855283"/>
    <lineage>
        <taxon>Bacteria</taxon>
        <taxon>Pseudomonadati</taxon>
        <taxon>Pseudomonadota</taxon>
        <taxon>Alphaproteobacteria</taxon>
        <taxon>Sphingomonadales</taxon>
        <taxon>Sphingomonadaceae</taxon>
        <taxon>Sphingomonas</taxon>
    </lineage>
</organism>
<dbReference type="Pfam" id="PF00027">
    <property type="entry name" value="cNMP_binding"/>
    <property type="match status" value="1"/>
</dbReference>
<dbReference type="InterPro" id="IPR012318">
    <property type="entry name" value="HTH_CRP"/>
</dbReference>
<keyword evidence="5" id="KW-0418">Kinase</keyword>
<sequence>MGVTDDFLRERGRGLLSHDEIAVLEGAIDRVETFPARTAITRRGDRVRESTLLIEGAMCRYLDARDGFRQLLAYHVPGDFVDMHGYTLHRLDHDVATIVESRVAMVPHDRIDAIMRDAPRLAKMLWRSTLLDAAMHREWIFRLGRLDAAGRIAHFVCEVQARMEAIGRVKDGAFALPLTQQDIGEACGLTSVHVNRTLRRLREEGVADIGRGEARIADPRQLARIGEFDADYLYLDDGPWGDTDD</sequence>
<dbReference type="STRING" id="1855283.SAMN05216382_0837"/>
<dbReference type="PROSITE" id="PS51063">
    <property type="entry name" value="HTH_CRP_2"/>
    <property type="match status" value="1"/>
</dbReference>
<dbReference type="InterPro" id="IPR036390">
    <property type="entry name" value="WH_DNA-bd_sf"/>
</dbReference>
<dbReference type="Proteomes" id="UP000199214">
    <property type="component" value="Unassembled WGS sequence"/>
</dbReference>
<keyword evidence="1" id="KW-0805">Transcription regulation</keyword>
<dbReference type="SUPFAM" id="SSF46785">
    <property type="entry name" value="Winged helix' DNA-binding domain"/>
    <property type="match status" value="1"/>
</dbReference>
<dbReference type="SMART" id="SM00419">
    <property type="entry name" value="HTH_CRP"/>
    <property type="match status" value="1"/>
</dbReference>
<dbReference type="InterPro" id="IPR000595">
    <property type="entry name" value="cNMP-bd_dom"/>
</dbReference>
<keyword evidence="6" id="KW-1185">Reference proteome</keyword>
<dbReference type="RefSeq" id="WP_093003481.1">
    <property type="nucleotide sequence ID" value="NZ_FNZZ01000001.1"/>
</dbReference>
<dbReference type="SUPFAM" id="SSF51206">
    <property type="entry name" value="cAMP-binding domain-like"/>
    <property type="match status" value="1"/>
</dbReference>
<evidence type="ECO:0000256" key="3">
    <source>
        <dbReference type="ARBA" id="ARBA00023163"/>
    </source>
</evidence>
<protein>
    <submittedName>
        <fullName evidence="5">cAMP-binding domain of CRP or a regulatory subunit of cAMP-dependent protein kinases</fullName>
    </submittedName>
</protein>